<reference evidence="7 8" key="1">
    <citation type="submission" date="2016-04" db="EMBL/GenBank/DDBJ databases">
        <title>The genome of Intoshia linei affirms orthonectids as highly simplified spiralians.</title>
        <authorList>
            <person name="Mikhailov K.V."/>
            <person name="Slusarev G.S."/>
            <person name="Nikitin M.A."/>
            <person name="Logacheva M.D."/>
            <person name="Penin A."/>
            <person name="Aleoshin V."/>
            <person name="Panchin Y.V."/>
        </authorList>
    </citation>
    <scope>NUCLEOTIDE SEQUENCE [LARGE SCALE GENOMIC DNA]</scope>
    <source>
        <strain evidence="7">Intl2013</strain>
        <tissue evidence="7">Whole animal</tissue>
    </source>
</reference>
<evidence type="ECO:0000313" key="8">
    <source>
        <dbReference type="Proteomes" id="UP000078046"/>
    </source>
</evidence>
<dbReference type="EMBL" id="LWCA01000208">
    <property type="protein sequence ID" value="OAF69945.1"/>
    <property type="molecule type" value="Genomic_DNA"/>
</dbReference>
<accession>A0A177B6S7</accession>
<dbReference type="Proteomes" id="UP000078046">
    <property type="component" value="Unassembled WGS sequence"/>
</dbReference>
<keyword evidence="2 4" id="KW-0689">Ribosomal protein</keyword>
<evidence type="ECO:0000256" key="2">
    <source>
        <dbReference type="ARBA" id="ARBA00022980"/>
    </source>
</evidence>
<dbReference type="GO" id="GO:0022625">
    <property type="term" value="C:cytosolic large ribosomal subunit"/>
    <property type="evidence" value="ECO:0007669"/>
    <property type="project" value="TreeGrafter"/>
</dbReference>
<dbReference type="AlphaFoldDB" id="A0A177B6S7"/>
<sequence length="167" mass="18500">MGPKFDPTVAKSVRFMVTGGESSTVPMQKLGPLGVPPKKVVEDIVKTTKGWQGIRIVVKVTVLNRVASVEILPTSSALILKALSGPVRDRKAKKNMEQKHNENISFATILDISRQMRHKTKSNNFEGTVKQILGTARIIGARVDNVSPQEIIERIRNKEEAYIVLDE</sequence>
<proteinExistence type="inferred from homology"/>
<evidence type="ECO:0000313" key="7">
    <source>
        <dbReference type="EMBL" id="OAF69945.1"/>
    </source>
</evidence>
<keyword evidence="3 4" id="KW-0687">Ribonucleoprotein</keyword>
<feature type="domain" description="Large ribosomal subunit protein uL11 N-terminal" evidence="6">
    <location>
        <begin position="13"/>
        <end position="65"/>
    </location>
</feature>
<organism evidence="7 8">
    <name type="scientific">Intoshia linei</name>
    <dbReference type="NCBI Taxonomy" id="1819745"/>
    <lineage>
        <taxon>Eukaryota</taxon>
        <taxon>Metazoa</taxon>
        <taxon>Spiralia</taxon>
        <taxon>Lophotrochozoa</taxon>
        <taxon>Mesozoa</taxon>
        <taxon>Orthonectida</taxon>
        <taxon>Rhopaluridae</taxon>
        <taxon>Intoshia</taxon>
    </lineage>
</organism>
<feature type="domain" description="Large ribosomal subunit protein uL11 C-terminal" evidence="5">
    <location>
        <begin position="73"/>
        <end position="143"/>
    </location>
</feature>
<keyword evidence="8" id="KW-1185">Reference proteome</keyword>
<dbReference type="SUPFAM" id="SSF46906">
    <property type="entry name" value="Ribosomal protein L11, C-terminal domain"/>
    <property type="match status" value="1"/>
</dbReference>
<dbReference type="Pfam" id="PF03946">
    <property type="entry name" value="Ribosomal_L11_N"/>
    <property type="match status" value="1"/>
</dbReference>
<dbReference type="Gene3D" id="1.10.10.250">
    <property type="entry name" value="Ribosomal protein L11, C-terminal domain"/>
    <property type="match status" value="1"/>
</dbReference>
<dbReference type="GO" id="GO:0006412">
    <property type="term" value="P:translation"/>
    <property type="evidence" value="ECO:0007669"/>
    <property type="project" value="InterPro"/>
</dbReference>
<dbReference type="InterPro" id="IPR036769">
    <property type="entry name" value="Ribosomal_uL11_C_sf"/>
</dbReference>
<dbReference type="InterPro" id="IPR036796">
    <property type="entry name" value="Ribosomal_uL11_N_sf"/>
</dbReference>
<dbReference type="HAMAP" id="MF_00736">
    <property type="entry name" value="Ribosomal_uL11"/>
    <property type="match status" value="1"/>
</dbReference>
<evidence type="ECO:0000256" key="3">
    <source>
        <dbReference type="ARBA" id="ARBA00023274"/>
    </source>
</evidence>
<dbReference type="InterPro" id="IPR020783">
    <property type="entry name" value="Ribosomal_uL11_C"/>
</dbReference>
<dbReference type="GO" id="GO:0003735">
    <property type="term" value="F:structural constituent of ribosome"/>
    <property type="evidence" value="ECO:0007669"/>
    <property type="project" value="InterPro"/>
</dbReference>
<comment type="similarity">
    <text evidence="1 4">Belongs to the universal ribosomal protein uL11 family.</text>
</comment>
<evidence type="ECO:0000259" key="5">
    <source>
        <dbReference type="Pfam" id="PF00298"/>
    </source>
</evidence>
<dbReference type="SMART" id="SM00649">
    <property type="entry name" value="RL11"/>
    <property type="match status" value="1"/>
</dbReference>
<dbReference type="Gene3D" id="3.30.1550.10">
    <property type="entry name" value="Ribosomal protein L11/L12, N-terminal domain"/>
    <property type="match status" value="1"/>
</dbReference>
<dbReference type="PANTHER" id="PTHR11661:SF2">
    <property type="entry name" value="LARGE RIBOSOMAL SUBUNIT PROTEIN UL11"/>
    <property type="match status" value="1"/>
</dbReference>
<dbReference type="InterPro" id="IPR000911">
    <property type="entry name" value="Ribosomal_uL11"/>
</dbReference>
<dbReference type="InterPro" id="IPR020784">
    <property type="entry name" value="Ribosomal_uL11_N"/>
</dbReference>
<dbReference type="OrthoDB" id="1478556at2759"/>
<evidence type="ECO:0000256" key="1">
    <source>
        <dbReference type="ARBA" id="ARBA00010537"/>
    </source>
</evidence>
<comment type="caution">
    <text evidence="7">The sequence shown here is derived from an EMBL/GenBank/DDBJ whole genome shotgun (WGS) entry which is preliminary data.</text>
</comment>
<gene>
    <name evidence="7" type="ORF">A3Q56_02336</name>
</gene>
<name>A0A177B6S7_9BILA</name>
<evidence type="ECO:0000259" key="6">
    <source>
        <dbReference type="Pfam" id="PF03946"/>
    </source>
</evidence>
<protein>
    <recommendedName>
        <fullName evidence="9">60S ribosomal protein L12</fullName>
    </recommendedName>
</protein>
<dbReference type="SUPFAM" id="SSF54747">
    <property type="entry name" value="Ribosomal L11/L12e N-terminal domain"/>
    <property type="match status" value="1"/>
</dbReference>
<evidence type="ECO:0000256" key="4">
    <source>
        <dbReference type="RuleBase" id="RU003978"/>
    </source>
</evidence>
<evidence type="ECO:0008006" key="9">
    <source>
        <dbReference type="Google" id="ProtNLM"/>
    </source>
</evidence>
<dbReference type="Pfam" id="PF00298">
    <property type="entry name" value="Ribosomal_L11"/>
    <property type="match status" value="1"/>
</dbReference>
<dbReference type="PANTHER" id="PTHR11661">
    <property type="entry name" value="60S RIBOSOMAL PROTEIN L12"/>
    <property type="match status" value="1"/>
</dbReference>
<dbReference type="GO" id="GO:0070180">
    <property type="term" value="F:large ribosomal subunit rRNA binding"/>
    <property type="evidence" value="ECO:0007669"/>
    <property type="project" value="TreeGrafter"/>
</dbReference>